<reference evidence="3" key="1">
    <citation type="submission" date="2013-12" db="EMBL/GenBank/DDBJ databases">
        <title>A Varibaculum cambriense genome reconstructed from a premature infant gut community with otherwise low bacterial novelty that shifts toward anaerobic metabolism during the third week of life.</title>
        <authorList>
            <person name="Brown C.T."/>
            <person name="Sharon I."/>
            <person name="Thomas B.C."/>
            <person name="Castelle C.J."/>
            <person name="Morowitz M.J."/>
            <person name="Banfield J.F."/>
        </authorList>
    </citation>
    <scope>NUCLEOTIDE SEQUENCE</scope>
</reference>
<dbReference type="InterPro" id="IPR027417">
    <property type="entry name" value="P-loop_NTPase"/>
</dbReference>
<protein>
    <recommendedName>
        <fullName evidence="2">Helicase HerA central domain-containing protein</fullName>
    </recommendedName>
</protein>
<accession>W1WPR5</accession>
<dbReference type="InterPro" id="IPR002789">
    <property type="entry name" value="HerA_central"/>
</dbReference>
<keyword evidence="1" id="KW-0175">Coiled coil</keyword>
<dbReference type="EMBL" id="AZMM01018632">
    <property type="protein sequence ID" value="ETJ18434.1"/>
    <property type="molecule type" value="Genomic_DNA"/>
</dbReference>
<dbReference type="Pfam" id="PF01935">
    <property type="entry name" value="DUF87"/>
    <property type="match status" value="1"/>
</dbReference>
<feature type="coiled-coil region" evidence="1">
    <location>
        <begin position="1289"/>
        <end position="1319"/>
    </location>
</feature>
<proteinExistence type="predicted"/>
<dbReference type="SUPFAM" id="SSF52540">
    <property type="entry name" value="P-loop containing nucleoside triphosphate hydrolases"/>
    <property type="match status" value="1"/>
</dbReference>
<dbReference type="PANTHER" id="PTHR30121:SF6">
    <property type="entry name" value="SLR6007 PROTEIN"/>
    <property type="match status" value="1"/>
</dbReference>
<evidence type="ECO:0000256" key="1">
    <source>
        <dbReference type="SAM" id="Coils"/>
    </source>
</evidence>
<dbReference type="Gene3D" id="3.40.50.300">
    <property type="entry name" value="P-loop containing nucleotide triphosphate hydrolases"/>
    <property type="match status" value="2"/>
</dbReference>
<feature type="domain" description="Helicase HerA central" evidence="2">
    <location>
        <begin position="1410"/>
        <end position="1616"/>
    </location>
</feature>
<comment type="caution">
    <text evidence="3">The sequence shown here is derived from an EMBL/GenBank/DDBJ whole genome shotgun (WGS) entry which is preliminary data.</text>
</comment>
<organism evidence="3">
    <name type="scientific">human gut metagenome</name>
    <dbReference type="NCBI Taxonomy" id="408170"/>
    <lineage>
        <taxon>unclassified sequences</taxon>
        <taxon>metagenomes</taxon>
        <taxon>organismal metagenomes</taxon>
    </lineage>
</organism>
<gene>
    <name evidence="3" type="ORF">Q604_UNBC18632G0005</name>
</gene>
<evidence type="ECO:0000313" key="3">
    <source>
        <dbReference type="EMBL" id="ETJ18434.1"/>
    </source>
</evidence>
<dbReference type="PANTHER" id="PTHR30121">
    <property type="entry name" value="UNCHARACTERIZED PROTEIN YJGR-RELATED"/>
    <property type="match status" value="1"/>
</dbReference>
<name>W1WPR5_9ZZZZ</name>
<evidence type="ECO:0000259" key="2">
    <source>
        <dbReference type="Pfam" id="PF01935"/>
    </source>
</evidence>
<dbReference type="InterPro" id="IPR051162">
    <property type="entry name" value="T4SS_component"/>
</dbReference>
<sequence>MRYVINSIVELILNNAPSNNGEMMIRVDGFEDVKIYETLSRKLKDEFLSRELTIDIKLAKNKWNYFKQTCNESSVLQSLEQQGWVAEAESITYYRNLHTSNILVLLGTEDEEDKGGLRNCYTITPDTLIQYLSGNYHEIFGNINEVLSTIELDIIDKLYKDLFEFIPIDLCKLSNLIDSWKDIISNINDFIELFYESLPQWGLPFRKLHLPTVRDFKKKSNILRMEYNFINRQMFKKMSMTQYKKYLLQIDYYNEQTEEYSAEWEGWNTQGIKSYEEFSQTLKGYIIGENVALYKEKLLNTDFSIIESVIDIKLPKNQSKPIKKTIPTLTGEPLEVFTKALLYTLSDIKSEDIKVDKICFDIIQAEIVSMYCDTENEEEKQQLLNTWNTICRHTNGVVEYLNKRMWQINESEIELSCTPINVFSPQYSVNNIEDGIVKAANANKSISKINIVVKCYSNSGSEIEFVSQEYQWKFEGTSAWLHNFFDICNQDFCKSEDGNFIPMGIINKINSLLFAKSEEEFFDLYDESDMNLDFNLGEYIDEKATETAIEYSARFDKLGHSFVKFVYAIANEGFYTCIGKNNSELTQLIRDYTELGDYLTSKTLPENLKWLLNVYIHAFNIESSIKIIKNDIDAESCIVPAWHPATLEKINDQKIFFLDGCEEWWNHLNNEESKINFNMIESIISNLKEMSKVQCSLDVFPSYGQQYFGSINAFGSFSLYGRNDIKNNNRLKDMIHKDAIFDDDFNNNEIAQMNDNAKMIYGVIDNYSKAFPNSYSNLSIVFIDPSELQPIIASVYKYIEIIRKKYPTVMINIQLRILVKPENKGGRNYLAYWMDEFFSQDANVNIRTYLNEWRTKSDLDNFLDGNNDIVFVMDLLKVNNLQFIKENKTVKLHTSQCRFPIVLKPAPISATTIKRRIELSQPQFSAAYAHTQVVKFINAFETVPDGKYIAVREVCIDREVQEIVYSLHEKAYWVVCVDSGMDGALLRNDTSHKGEYSIIGFSTGKGEYGQYNLTITTRKTILNTIRNKFKSRLYQLFKWEKNKINKAAQICLNEASDLDGISLFSAINQKDHNINEFMAYVLTSLRENKQNSNELKIIIHLDSYKHWFSSQIEKDKDNSMSRPDFLILEANISENDNIKLKATIAECKISSEIYADEHKIKALKQVNHGIQRLSTIFDPSSKSIKRRYWYAQLYRALAFAQVTFNDNTEEFAQLSSKLRSILDGKFEIEWNGEILGFWLDMNGDKEIESKTGINNIKIFDIPQICIQQLLLDSEDFSEMDYINIDNSLIIEEKNQEEEIAEREKEIEDEIKNIQKTRKKPDVNKDINNKEIKQDSNVESKVDGIKDNKTLEIKDNNYAKVNTGNIDKQRDVLVQNKVSKENESNRFLEDIRVLIGTNKLSEKVFWEFGHSELANRHMLITGTSGQGKTYAIQTMLYELSKNSISSVVFDYTEGFRLDQLESEFVTKMENKITQNIIKVTGVPINPFKQHEIEIVGMKILEPVADVAARFANILIHVYGFGDQQFSAIFEATRIGLEKYGEDMDMIHFKDELELVKNSNSSAKTVLSKMAPFFYSITFNKNDNFDWNEVLYSNNAQLNIFQLTLIDREMQVIITELMLWDVWYFTKKHGSKEKPFVVVLDEAQNLSHKDNSPSKAILTEGRKFGWSAWFATQSLKVLSDDEVVRLLQSSFKLYFKPTDDEITKMSKQLDPRDASTWLTPLKNLKKGQCIVVGERIKQDGRFGSVKPTITNVLSFEERS</sequence>